<name>A0A6J5T7H7_9CAUD</name>
<evidence type="ECO:0000313" key="1">
    <source>
        <dbReference type="EMBL" id="CAB4175949.1"/>
    </source>
</evidence>
<dbReference type="EMBL" id="LR796928">
    <property type="protein sequence ID" value="CAB4175949.1"/>
    <property type="molecule type" value="Genomic_DNA"/>
</dbReference>
<sequence>MATTTYKVLGQAAPAATTATDLYTVPASTSAIGSTLVVANRGTSSVTFRVSVSLAGAATATKDYLIYDSTINGNQTATFTIGVTLATTDKVRVYASTADLSFNLFGTEVA</sequence>
<dbReference type="EMBL" id="LR797522">
    <property type="protein sequence ID" value="CAB4222467.1"/>
    <property type="molecule type" value="Genomic_DNA"/>
</dbReference>
<proteinExistence type="predicted"/>
<reference evidence="2" key="1">
    <citation type="submission" date="2020-05" db="EMBL/GenBank/DDBJ databases">
        <authorList>
            <person name="Chiriac C."/>
            <person name="Salcher M."/>
            <person name="Ghai R."/>
            <person name="Kavagutti S V."/>
        </authorList>
    </citation>
    <scope>NUCLEOTIDE SEQUENCE</scope>
</reference>
<protein>
    <submittedName>
        <fullName evidence="2">Uncharacterized protein</fullName>
    </submittedName>
</protein>
<organism evidence="2">
    <name type="scientific">uncultured Caudovirales phage</name>
    <dbReference type="NCBI Taxonomy" id="2100421"/>
    <lineage>
        <taxon>Viruses</taxon>
        <taxon>Duplodnaviria</taxon>
        <taxon>Heunggongvirae</taxon>
        <taxon>Uroviricota</taxon>
        <taxon>Caudoviricetes</taxon>
        <taxon>Peduoviridae</taxon>
        <taxon>Maltschvirus</taxon>
        <taxon>Maltschvirus maltsch</taxon>
    </lineage>
</organism>
<accession>A0A6J5T7H7</accession>
<evidence type="ECO:0000313" key="2">
    <source>
        <dbReference type="EMBL" id="CAB4222467.1"/>
    </source>
</evidence>
<gene>
    <name evidence="2" type="ORF">UFOVP1652_10</name>
    <name evidence="1" type="ORF">UFOVP981_24</name>
</gene>